<dbReference type="InterPro" id="IPR032675">
    <property type="entry name" value="LRR_dom_sf"/>
</dbReference>
<evidence type="ECO:0000313" key="3">
    <source>
        <dbReference type="Proteomes" id="UP000076078"/>
    </source>
</evidence>
<gene>
    <name evidence="2" type="ORF">DLAC_10420</name>
</gene>
<dbReference type="GO" id="GO:0031146">
    <property type="term" value="P:SCF-dependent proteasomal ubiquitin-dependent protein catabolic process"/>
    <property type="evidence" value="ECO:0007669"/>
    <property type="project" value="TreeGrafter"/>
</dbReference>
<dbReference type="EMBL" id="LODT01000042">
    <property type="protein sequence ID" value="KYQ89175.1"/>
    <property type="molecule type" value="Genomic_DNA"/>
</dbReference>
<keyword evidence="3" id="KW-1185">Reference proteome</keyword>
<sequence>MDELRELRRKMHESYLEKKKQDEESGASSNNIVENITQPPQPLVFQSNQFNEVNQLIPQENEQIEHNIQNEEEQQVHIEQQQQLNEEIEDDISENEDQEDENDNNIQNEEEQPPLPIFGMPGMPGGMPGMPFGMNPNMMMGGMFHQPFQAFQGSGNQLSSKEYFGPNPSLEPEETSESIRQKHAVLIESRLANKVVIDDSKGNISPPISSKQEKLLQHKKLVMKSLVEMCLNKLIIDLQTNQMKLKLLSPDLIHRLIETMNKTGKMTKTRLNQMVVGGAKICELNLSHQYHMVNNDFLLNSLPYMVYVTKINFGNCGNITDVGMEVFRKLKNLTVLDLRDNKVTDVGIRNIKNLVHLEELYLRNTLISDKGVAFFDALNQLNTLDLSKTKITDQSMLMVSGFLKLQHLFLAETAVSDKGIQQIIKLPLMQLNLSNCVNITNQGLFFITYFGETLRILDLFQTKIFGAGLVNFKKLSKLQSITLPGRDGFTDQSVVHLNNLVNIRKLDLNDYIHLTSIVPLTNVINLVELHLSNTKITDDSLQVVKSMTLLEILSLDRTLITDAAIPLISKLSLITLSLMSTKISGECLKDLSGISTLQNLNISFNNIDDKNMEYLTQLHDLLYLDLRGTNTFKSLNIFADKLQIRPPVVDPPTMPVNPHAGWNGGGGEEEDEEFDENEE</sequence>
<dbReference type="Gene3D" id="3.80.10.10">
    <property type="entry name" value="Ribonuclease Inhibitor"/>
    <property type="match status" value="3"/>
</dbReference>
<protein>
    <recommendedName>
        <fullName evidence="4">Leucine-rich repeat-containing protein (LRR)</fullName>
    </recommendedName>
</protein>
<organism evidence="2 3">
    <name type="scientific">Tieghemostelium lacteum</name>
    <name type="common">Slime mold</name>
    <name type="synonym">Dictyostelium lacteum</name>
    <dbReference type="NCBI Taxonomy" id="361077"/>
    <lineage>
        <taxon>Eukaryota</taxon>
        <taxon>Amoebozoa</taxon>
        <taxon>Evosea</taxon>
        <taxon>Eumycetozoa</taxon>
        <taxon>Dictyostelia</taxon>
        <taxon>Dictyosteliales</taxon>
        <taxon>Raperosteliaceae</taxon>
        <taxon>Tieghemostelium</taxon>
    </lineage>
</organism>
<dbReference type="PANTHER" id="PTHR13318:SF95">
    <property type="entry name" value="F-BOX PROTEIN YLR352W"/>
    <property type="match status" value="1"/>
</dbReference>
<dbReference type="Pfam" id="PF13855">
    <property type="entry name" value="LRR_8"/>
    <property type="match status" value="1"/>
</dbReference>
<dbReference type="PANTHER" id="PTHR13318">
    <property type="entry name" value="PARTNER OF PAIRED, ISOFORM B-RELATED"/>
    <property type="match status" value="1"/>
</dbReference>
<dbReference type="InterPro" id="IPR006553">
    <property type="entry name" value="Leu-rich_rpt_Cys-con_subtyp"/>
</dbReference>
<dbReference type="FunCoup" id="A0A151Z5G3">
    <property type="interactions" value="614"/>
</dbReference>
<evidence type="ECO:0000313" key="2">
    <source>
        <dbReference type="EMBL" id="KYQ89175.1"/>
    </source>
</evidence>
<feature type="region of interest" description="Disordered" evidence="1">
    <location>
        <begin position="58"/>
        <end position="124"/>
    </location>
</feature>
<accession>A0A151Z5G3</accession>
<feature type="compositionally biased region" description="Basic and acidic residues" evidence="1">
    <location>
        <begin position="1"/>
        <end position="23"/>
    </location>
</feature>
<feature type="region of interest" description="Disordered" evidence="1">
    <location>
        <begin position="1"/>
        <end position="42"/>
    </location>
</feature>
<dbReference type="InterPro" id="IPR001611">
    <property type="entry name" value="Leu-rich_rpt"/>
</dbReference>
<dbReference type="GO" id="GO:0019005">
    <property type="term" value="C:SCF ubiquitin ligase complex"/>
    <property type="evidence" value="ECO:0007669"/>
    <property type="project" value="TreeGrafter"/>
</dbReference>
<proteinExistence type="predicted"/>
<feature type="compositionally biased region" description="Acidic residues" evidence="1">
    <location>
        <begin position="86"/>
        <end position="112"/>
    </location>
</feature>
<dbReference type="Pfam" id="PF13516">
    <property type="entry name" value="LRR_6"/>
    <property type="match status" value="1"/>
</dbReference>
<feature type="region of interest" description="Disordered" evidence="1">
    <location>
        <begin position="650"/>
        <end position="679"/>
    </location>
</feature>
<reference evidence="2 3" key="1">
    <citation type="submission" date="2015-12" db="EMBL/GenBank/DDBJ databases">
        <title>Dictyostelia acquired genes for synthesis and detection of signals that induce cell-type specialization by lateral gene transfer from prokaryotes.</title>
        <authorList>
            <person name="Gloeckner G."/>
            <person name="Schaap P."/>
        </authorList>
    </citation>
    <scope>NUCLEOTIDE SEQUENCE [LARGE SCALE GENOMIC DNA]</scope>
    <source>
        <strain evidence="2 3">TK</strain>
    </source>
</reference>
<dbReference type="SUPFAM" id="SSF52058">
    <property type="entry name" value="L domain-like"/>
    <property type="match status" value="1"/>
</dbReference>
<dbReference type="AlphaFoldDB" id="A0A151Z5G3"/>
<feature type="compositionally biased region" description="Polar residues" evidence="1">
    <location>
        <begin position="26"/>
        <end position="42"/>
    </location>
</feature>
<dbReference type="OrthoDB" id="120976at2759"/>
<name>A0A151Z5G3_TIELA</name>
<evidence type="ECO:0008006" key="4">
    <source>
        <dbReference type="Google" id="ProtNLM"/>
    </source>
</evidence>
<dbReference type="SMART" id="SM00367">
    <property type="entry name" value="LRR_CC"/>
    <property type="match status" value="5"/>
</dbReference>
<feature type="compositionally biased region" description="Acidic residues" evidence="1">
    <location>
        <begin position="667"/>
        <end position="679"/>
    </location>
</feature>
<comment type="caution">
    <text evidence="2">The sequence shown here is derived from an EMBL/GenBank/DDBJ whole genome shotgun (WGS) entry which is preliminary data.</text>
</comment>
<dbReference type="SUPFAM" id="SSF52047">
    <property type="entry name" value="RNI-like"/>
    <property type="match status" value="1"/>
</dbReference>
<evidence type="ECO:0000256" key="1">
    <source>
        <dbReference type="SAM" id="MobiDB-lite"/>
    </source>
</evidence>
<dbReference type="Proteomes" id="UP000076078">
    <property type="component" value="Unassembled WGS sequence"/>
</dbReference>
<dbReference type="InParanoid" id="A0A151Z5G3"/>
<dbReference type="OMA" id="MHESYLE"/>
<dbReference type="STRING" id="361077.A0A151Z5G3"/>